<dbReference type="Proteomes" id="UP000605518">
    <property type="component" value="Segment"/>
</dbReference>
<dbReference type="EMBL" id="MN988486">
    <property type="protein sequence ID" value="QIG68178.1"/>
    <property type="molecule type" value="Genomic_DNA"/>
</dbReference>
<organism evidence="2 3">
    <name type="scientific">Rhizobium phage RHph_Y68</name>
    <dbReference type="NCBI Taxonomy" id="2509787"/>
    <lineage>
        <taxon>Viruses</taxon>
        <taxon>Duplodnaviria</taxon>
        <taxon>Heunggongvirae</taxon>
        <taxon>Uroviricota</taxon>
        <taxon>Caudoviricetes</taxon>
        <taxon>Pootjesviridae</taxon>
        <taxon>Staniewskivirinae</taxon>
        <taxon>Trinifflemingvirus</taxon>
        <taxon>Trinifflemingvirus Y68</taxon>
    </lineage>
</organism>
<proteinExistence type="predicted"/>
<gene>
    <name evidence="2" type="ORF">EVB55_243</name>
</gene>
<accession>A0A7S5USG3</accession>
<keyword evidence="3" id="KW-1185">Reference proteome</keyword>
<keyword evidence="1" id="KW-0812">Transmembrane</keyword>
<keyword evidence="1" id="KW-1133">Transmembrane helix</keyword>
<protein>
    <submittedName>
        <fullName evidence="2">Uncharacterized protein</fullName>
    </submittedName>
</protein>
<feature type="transmembrane region" description="Helical" evidence="1">
    <location>
        <begin position="6"/>
        <end position="24"/>
    </location>
</feature>
<reference evidence="2" key="1">
    <citation type="submission" date="2020-01" db="EMBL/GenBank/DDBJ databases">
        <title>Patterns of diversity and host range of bacteriophage communities associated with bean-nodulatin bacteria.</title>
        <authorList>
            <person name="Vann Cauwenberghe J."/>
            <person name="Santamaria R.I."/>
            <person name="Bustos P."/>
            <person name="Juarez S."/>
            <person name="Gonzalez V."/>
        </authorList>
    </citation>
    <scope>NUCLEOTIDE SEQUENCE</scope>
</reference>
<evidence type="ECO:0000313" key="3">
    <source>
        <dbReference type="Proteomes" id="UP000605518"/>
    </source>
</evidence>
<keyword evidence="1" id="KW-0472">Membrane</keyword>
<sequence length="35" mass="4108">MNVDLFWPVVILLNVAGLFGLNYFRHCIKELSKWA</sequence>
<evidence type="ECO:0000256" key="1">
    <source>
        <dbReference type="SAM" id="Phobius"/>
    </source>
</evidence>
<name>A0A7S5USG3_9CAUD</name>
<evidence type="ECO:0000313" key="2">
    <source>
        <dbReference type="EMBL" id="QIG68178.1"/>
    </source>
</evidence>